<name>A0A8T0F242_ARGBR</name>
<organism evidence="1 2">
    <name type="scientific">Argiope bruennichi</name>
    <name type="common">Wasp spider</name>
    <name type="synonym">Aranea bruennichi</name>
    <dbReference type="NCBI Taxonomy" id="94029"/>
    <lineage>
        <taxon>Eukaryota</taxon>
        <taxon>Metazoa</taxon>
        <taxon>Ecdysozoa</taxon>
        <taxon>Arthropoda</taxon>
        <taxon>Chelicerata</taxon>
        <taxon>Arachnida</taxon>
        <taxon>Araneae</taxon>
        <taxon>Araneomorphae</taxon>
        <taxon>Entelegynae</taxon>
        <taxon>Araneoidea</taxon>
        <taxon>Araneidae</taxon>
        <taxon>Argiope</taxon>
    </lineage>
</organism>
<sequence length="81" mass="9171">MVKNLEAGARFWIRMARNSAIQEQKCGSGLVWPGLLPSRNRNVDFNQDEQDFYHPGAEMWISIRITRTSTIQEQKCGSGSG</sequence>
<evidence type="ECO:0000313" key="1">
    <source>
        <dbReference type="EMBL" id="KAF8782988.1"/>
    </source>
</evidence>
<reference evidence="1" key="2">
    <citation type="submission" date="2020-06" db="EMBL/GenBank/DDBJ databases">
        <authorList>
            <person name="Sheffer M."/>
        </authorList>
    </citation>
    <scope>NUCLEOTIDE SEQUENCE</scope>
</reference>
<reference evidence="1" key="1">
    <citation type="journal article" date="2020" name="bioRxiv">
        <title>Chromosome-level reference genome of the European wasp spider Argiope bruennichi: a resource for studies on range expansion and evolutionary adaptation.</title>
        <authorList>
            <person name="Sheffer M.M."/>
            <person name="Hoppe A."/>
            <person name="Krehenwinkel H."/>
            <person name="Uhl G."/>
            <person name="Kuss A.W."/>
            <person name="Jensen L."/>
            <person name="Jensen C."/>
            <person name="Gillespie R.G."/>
            <person name="Hoff K.J."/>
            <person name="Prost S."/>
        </authorList>
    </citation>
    <scope>NUCLEOTIDE SEQUENCE</scope>
</reference>
<keyword evidence="2" id="KW-1185">Reference proteome</keyword>
<accession>A0A8T0F242</accession>
<proteinExistence type="predicted"/>
<dbReference type="AlphaFoldDB" id="A0A8T0F242"/>
<gene>
    <name evidence="1" type="ORF">HNY73_013209</name>
</gene>
<evidence type="ECO:0000313" key="2">
    <source>
        <dbReference type="Proteomes" id="UP000807504"/>
    </source>
</evidence>
<protein>
    <submittedName>
        <fullName evidence="1">Uncharacterized protein</fullName>
    </submittedName>
</protein>
<comment type="caution">
    <text evidence="1">The sequence shown here is derived from an EMBL/GenBank/DDBJ whole genome shotgun (WGS) entry which is preliminary data.</text>
</comment>
<dbReference type="Proteomes" id="UP000807504">
    <property type="component" value="Unassembled WGS sequence"/>
</dbReference>
<dbReference type="EMBL" id="JABXBU010001863">
    <property type="protein sequence ID" value="KAF8782988.1"/>
    <property type="molecule type" value="Genomic_DNA"/>
</dbReference>